<dbReference type="AlphaFoldDB" id="A0A4C2A6E8"/>
<name>A0A4C2A6E8_EUMVA</name>
<sequence length="112" mass="13197">MKIEEKISVFTNTIRHAQRHRLTAGTSCQGPRRNERLERSESKSKLKRRQTPRSERASPRATPETGKNWKTFRAFNRNSHKLKAFTSKSECSTTEDKEKPRHLKDNERFTKV</sequence>
<proteinExistence type="predicted"/>
<evidence type="ECO:0000256" key="1">
    <source>
        <dbReference type="SAM" id="MobiDB-lite"/>
    </source>
</evidence>
<evidence type="ECO:0000313" key="3">
    <source>
        <dbReference type="Proteomes" id="UP000299102"/>
    </source>
</evidence>
<feature type="compositionally biased region" description="Basic and acidic residues" evidence="1">
    <location>
        <begin position="32"/>
        <end position="44"/>
    </location>
</feature>
<dbReference type="Proteomes" id="UP000299102">
    <property type="component" value="Unassembled WGS sequence"/>
</dbReference>
<accession>A0A4C2A6E8</accession>
<feature type="region of interest" description="Disordered" evidence="1">
    <location>
        <begin position="18"/>
        <end position="112"/>
    </location>
</feature>
<gene>
    <name evidence="2" type="ORF">EVAR_85883_1</name>
</gene>
<reference evidence="2 3" key="1">
    <citation type="journal article" date="2019" name="Commun. Biol.">
        <title>The bagworm genome reveals a unique fibroin gene that provides high tensile strength.</title>
        <authorList>
            <person name="Kono N."/>
            <person name="Nakamura H."/>
            <person name="Ohtoshi R."/>
            <person name="Tomita M."/>
            <person name="Numata K."/>
            <person name="Arakawa K."/>
        </authorList>
    </citation>
    <scope>NUCLEOTIDE SEQUENCE [LARGE SCALE GENOMIC DNA]</scope>
</reference>
<dbReference type="EMBL" id="BGZK01002556">
    <property type="protein sequence ID" value="GBP94863.1"/>
    <property type="molecule type" value="Genomic_DNA"/>
</dbReference>
<protein>
    <submittedName>
        <fullName evidence="2">Uncharacterized protein</fullName>
    </submittedName>
</protein>
<organism evidence="2 3">
    <name type="scientific">Eumeta variegata</name>
    <name type="common">Bagworm moth</name>
    <name type="synonym">Eumeta japonica</name>
    <dbReference type="NCBI Taxonomy" id="151549"/>
    <lineage>
        <taxon>Eukaryota</taxon>
        <taxon>Metazoa</taxon>
        <taxon>Ecdysozoa</taxon>
        <taxon>Arthropoda</taxon>
        <taxon>Hexapoda</taxon>
        <taxon>Insecta</taxon>
        <taxon>Pterygota</taxon>
        <taxon>Neoptera</taxon>
        <taxon>Endopterygota</taxon>
        <taxon>Lepidoptera</taxon>
        <taxon>Glossata</taxon>
        <taxon>Ditrysia</taxon>
        <taxon>Tineoidea</taxon>
        <taxon>Psychidae</taxon>
        <taxon>Oiketicinae</taxon>
        <taxon>Eumeta</taxon>
    </lineage>
</organism>
<feature type="compositionally biased region" description="Basic and acidic residues" evidence="1">
    <location>
        <begin position="94"/>
        <end position="112"/>
    </location>
</feature>
<evidence type="ECO:0000313" key="2">
    <source>
        <dbReference type="EMBL" id="GBP94863.1"/>
    </source>
</evidence>
<keyword evidence="3" id="KW-1185">Reference proteome</keyword>
<comment type="caution">
    <text evidence="2">The sequence shown here is derived from an EMBL/GenBank/DDBJ whole genome shotgun (WGS) entry which is preliminary data.</text>
</comment>